<dbReference type="EMBL" id="SEOQ01000619">
    <property type="protein sequence ID" value="TFY59456.1"/>
    <property type="molecule type" value="Genomic_DNA"/>
</dbReference>
<evidence type="ECO:0000313" key="2">
    <source>
        <dbReference type="EMBL" id="TFY59456.1"/>
    </source>
</evidence>
<dbReference type="AlphaFoldDB" id="A0A4Y9YA67"/>
<accession>A0A4Y9YA67</accession>
<feature type="compositionally biased region" description="Polar residues" evidence="1">
    <location>
        <begin position="1"/>
        <end position="10"/>
    </location>
</feature>
<evidence type="ECO:0000256" key="1">
    <source>
        <dbReference type="SAM" id="MobiDB-lite"/>
    </source>
</evidence>
<evidence type="ECO:0000313" key="3">
    <source>
        <dbReference type="Proteomes" id="UP000298327"/>
    </source>
</evidence>
<feature type="region of interest" description="Disordered" evidence="1">
    <location>
        <begin position="1"/>
        <end position="47"/>
    </location>
</feature>
<feature type="non-terminal residue" evidence="2">
    <location>
        <position position="109"/>
    </location>
</feature>
<reference evidence="2 3" key="1">
    <citation type="submission" date="2019-02" db="EMBL/GenBank/DDBJ databases">
        <title>Genome sequencing of the rare red list fungi Dentipellis fragilis.</title>
        <authorList>
            <person name="Buettner E."/>
            <person name="Kellner H."/>
        </authorList>
    </citation>
    <scope>NUCLEOTIDE SEQUENCE [LARGE SCALE GENOMIC DNA]</scope>
    <source>
        <strain evidence="2 3">DSM 105465</strain>
    </source>
</reference>
<gene>
    <name evidence="2" type="ORF">EVG20_g7782</name>
</gene>
<dbReference type="Proteomes" id="UP000298327">
    <property type="component" value="Unassembled WGS sequence"/>
</dbReference>
<keyword evidence="3" id="KW-1185">Reference proteome</keyword>
<sequence>MLPFNAQTGSRAPHNAQHVGPAHVRRPEDTSSGAAGQSRQSQRRRVRSELRCQMLLLEREAIKAESRDIIQRYGDRLIDLYELQVLDADCQARRRAVTQALEEEWQAEP</sequence>
<comment type="caution">
    <text evidence="2">The sequence shown here is derived from an EMBL/GenBank/DDBJ whole genome shotgun (WGS) entry which is preliminary data.</text>
</comment>
<feature type="compositionally biased region" description="Low complexity" evidence="1">
    <location>
        <begin position="31"/>
        <end position="40"/>
    </location>
</feature>
<organism evidence="2 3">
    <name type="scientific">Dentipellis fragilis</name>
    <dbReference type="NCBI Taxonomy" id="205917"/>
    <lineage>
        <taxon>Eukaryota</taxon>
        <taxon>Fungi</taxon>
        <taxon>Dikarya</taxon>
        <taxon>Basidiomycota</taxon>
        <taxon>Agaricomycotina</taxon>
        <taxon>Agaricomycetes</taxon>
        <taxon>Russulales</taxon>
        <taxon>Hericiaceae</taxon>
        <taxon>Dentipellis</taxon>
    </lineage>
</organism>
<proteinExistence type="predicted"/>
<name>A0A4Y9YA67_9AGAM</name>
<protein>
    <submittedName>
        <fullName evidence="2">Uncharacterized protein</fullName>
    </submittedName>
</protein>